<organism evidence="1 2">
    <name type="scientific">Sphingomonas sanguinis</name>
    <dbReference type="NCBI Taxonomy" id="33051"/>
    <lineage>
        <taxon>Bacteria</taxon>
        <taxon>Pseudomonadati</taxon>
        <taxon>Pseudomonadota</taxon>
        <taxon>Alphaproteobacteria</taxon>
        <taxon>Sphingomonadales</taxon>
        <taxon>Sphingomonadaceae</taxon>
        <taxon>Sphingomonas</taxon>
    </lineage>
</organism>
<dbReference type="EMBL" id="LDTC01000259">
    <property type="protein sequence ID" value="KTW04512.1"/>
    <property type="molecule type" value="Genomic_DNA"/>
</dbReference>
<protein>
    <recommendedName>
        <fullName evidence="3">Autotransporter outer membrane beta-barrel domain-containing protein</fullName>
    </recommendedName>
</protein>
<feature type="non-terminal residue" evidence="1">
    <location>
        <position position="1"/>
    </location>
</feature>
<sequence>AAGGRAATGVLAVGTLTNTGTIEVGGSAILLDYGYATTIENSGRIASTGGVAIAQNYNSGYGLTIRNLTGGTIAGATGQAAIQVGGGRIINAGTITGDVDLGYSSYGGRYYGSGTYTAAGGTLTGNLRFGDGSDLFVETDGQSGVSGTIDGGAGTDTYRHAFTKSATATLGKLTAINFEREEVQALGTDTVVTVQSDAALASLGVLGDGQIVNTANVDGD</sequence>
<dbReference type="RefSeq" id="WP_153007117.1">
    <property type="nucleotide sequence ID" value="NZ_LDTC01000259.1"/>
</dbReference>
<evidence type="ECO:0008006" key="3">
    <source>
        <dbReference type="Google" id="ProtNLM"/>
    </source>
</evidence>
<gene>
    <name evidence="1" type="ORF">NS258_17950</name>
</gene>
<comment type="caution">
    <text evidence="1">The sequence shown here is derived from an EMBL/GenBank/DDBJ whole genome shotgun (WGS) entry which is preliminary data.</text>
</comment>
<evidence type="ECO:0000313" key="2">
    <source>
        <dbReference type="Proteomes" id="UP000074410"/>
    </source>
</evidence>
<name>A0A147J4G7_9SPHN</name>
<proteinExistence type="predicted"/>
<reference evidence="1 2" key="1">
    <citation type="journal article" date="2016" name="Front. Microbiol.">
        <title>Genomic Resource of Rice Seed Associated Bacteria.</title>
        <authorList>
            <person name="Midha S."/>
            <person name="Bansal K."/>
            <person name="Sharma S."/>
            <person name="Kumar N."/>
            <person name="Patil P.P."/>
            <person name="Chaudhry V."/>
            <person name="Patil P.B."/>
        </authorList>
    </citation>
    <scope>NUCLEOTIDE SEQUENCE [LARGE SCALE GENOMIC DNA]</scope>
    <source>
        <strain evidence="1 2">NS258</strain>
    </source>
</reference>
<feature type="non-terminal residue" evidence="1">
    <location>
        <position position="220"/>
    </location>
</feature>
<dbReference type="PATRIC" id="fig|33051.5.peg.1682"/>
<accession>A0A147J4G7</accession>
<dbReference type="Proteomes" id="UP000074410">
    <property type="component" value="Unassembled WGS sequence"/>
</dbReference>
<evidence type="ECO:0000313" key="1">
    <source>
        <dbReference type="EMBL" id="KTW04512.1"/>
    </source>
</evidence>
<dbReference type="AlphaFoldDB" id="A0A147J4G7"/>